<evidence type="ECO:0000313" key="1">
    <source>
        <dbReference type="EMBL" id="KCW50807.1"/>
    </source>
</evidence>
<name>A0A059A9M4_EUCGR</name>
<accession>A0A059A9M4</accession>
<protein>
    <submittedName>
        <fullName evidence="1">Uncharacterized protein</fullName>
    </submittedName>
</protein>
<gene>
    <name evidence="1" type="ORF">EUGRSUZ_J00467</name>
</gene>
<reference evidence="1" key="1">
    <citation type="submission" date="2013-07" db="EMBL/GenBank/DDBJ databases">
        <title>The genome of Eucalyptus grandis.</title>
        <authorList>
            <person name="Schmutz J."/>
            <person name="Hayes R."/>
            <person name="Myburg A."/>
            <person name="Tuskan G."/>
            <person name="Grattapaglia D."/>
            <person name="Rokhsar D.S."/>
        </authorList>
    </citation>
    <scope>NUCLEOTIDE SEQUENCE</scope>
    <source>
        <tissue evidence="1">Leaf extractions</tissue>
    </source>
</reference>
<dbReference type="Gramene" id="KCW50807">
    <property type="protein sequence ID" value="KCW50807"/>
    <property type="gene ID" value="EUGRSUZ_J00467"/>
</dbReference>
<dbReference type="AlphaFoldDB" id="A0A059A9M4"/>
<sequence>MWGRFAPRQVTIGWKAVALPSLIREFSLRYKIFFLTFSLRFKLSFNMKKICVNLRINIVRILVVKD</sequence>
<organism evidence="1">
    <name type="scientific">Eucalyptus grandis</name>
    <name type="common">Flooded gum</name>
    <dbReference type="NCBI Taxonomy" id="71139"/>
    <lineage>
        <taxon>Eukaryota</taxon>
        <taxon>Viridiplantae</taxon>
        <taxon>Streptophyta</taxon>
        <taxon>Embryophyta</taxon>
        <taxon>Tracheophyta</taxon>
        <taxon>Spermatophyta</taxon>
        <taxon>Magnoliopsida</taxon>
        <taxon>eudicotyledons</taxon>
        <taxon>Gunneridae</taxon>
        <taxon>Pentapetalae</taxon>
        <taxon>rosids</taxon>
        <taxon>malvids</taxon>
        <taxon>Myrtales</taxon>
        <taxon>Myrtaceae</taxon>
        <taxon>Myrtoideae</taxon>
        <taxon>Eucalypteae</taxon>
        <taxon>Eucalyptus</taxon>
    </lineage>
</organism>
<proteinExistence type="predicted"/>
<dbReference type="EMBL" id="KK198762">
    <property type="protein sequence ID" value="KCW50807.1"/>
    <property type="molecule type" value="Genomic_DNA"/>
</dbReference>
<dbReference type="InParanoid" id="A0A059A9M4"/>